<organism evidence="3">
    <name type="scientific">Guillardia theta (strain CCMP2712)</name>
    <name type="common">Cryptophyte</name>
    <dbReference type="NCBI Taxonomy" id="905079"/>
    <lineage>
        <taxon>Eukaryota</taxon>
        <taxon>Cryptophyceae</taxon>
        <taxon>Pyrenomonadales</taxon>
        <taxon>Geminigeraceae</taxon>
        <taxon>Guillardia</taxon>
    </lineage>
</organism>
<evidence type="ECO:0000256" key="1">
    <source>
        <dbReference type="ARBA" id="ARBA00022691"/>
    </source>
</evidence>
<dbReference type="PANTHER" id="PTHR11006">
    <property type="entry name" value="PROTEIN ARGININE N-METHYLTRANSFERASE"/>
    <property type="match status" value="1"/>
</dbReference>
<evidence type="ECO:0000256" key="2">
    <source>
        <dbReference type="PROSITE-ProRule" id="PRU01015"/>
    </source>
</evidence>
<dbReference type="STRING" id="905079.L1JYK7"/>
<dbReference type="GO" id="GO:0032259">
    <property type="term" value="P:methylation"/>
    <property type="evidence" value="ECO:0007669"/>
    <property type="project" value="UniProtKB-KW"/>
</dbReference>
<dbReference type="EnsemblProtists" id="EKX53452">
    <property type="protein sequence ID" value="EKX53452"/>
    <property type="gene ID" value="GUITHDRAFT_101153"/>
</dbReference>
<dbReference type="HOGENOM" id="CLU_477727_0_0_1"/>
<dbReference type="Proteomes" id="UP000011087">
    <property type="component" value="Unassembled WGS sequence"/>
</dbReference>
<reference evidence="3 5" key="1">
    <citation type="journal article" date="2012" name="Nature">
        <title>Algal genomes reveal evolutionary mosaicism and the fate of nucleomorphs.</title>
        <authorList>
            <consortium name="DOE Joint Genome Institute"/>
            <person name="Curtis B.A."/>
            <person name="Tanifuji G."/>
            <person name="Burki F."/>
            <person name="Gruber A."/>
            <person name="Irimia M."/>
            <person name="Maruyama S."/>
            <person name="Arias M.C."/>
            <person name="Ball S.G."/>
            <person name="Gile G.H."/>
            <person name="Hirakawa Y."/>
            <person name="Hopkins J.F."/>
            <person name="Kuo A."/>
            <person name="Rensing S.A."/>
            <person name="Schmutz J."/>
            <person name="Symeonidi A."/>
            <person name="Elias M."/>
            <person name="Eveleigh R.J."/>
            <person name="Herman E.K."/>
            <person name="Klute M.J."/>
            <person name="Nakayama T."/>
            <person name="Obornik M."/>
            <person name="Reyes-Prieto A."/>
            <person name="Armbrust E.V."/>
            <person name="Aves S.J."/>
            <person name="Beiko R.G."/>
            <person name="Coutinho P."/>
            <person name="Dacks J.B."/>
            <person name="Durnford D.G."/>
            <person name="Fast N.M."/>
            <person name="Green B.R."/>
            <person name="Grisdale C.J."/>
            <person name="Hempel F."/>
            <person name="Henrissat B."/>
            <person name="Hoppner M.P."/>
            <person name="Ishida K."/>
            <person name="Kim E."/>
            <person name="Koreny L."/>
            <person name="Kroth P.G."/>
            <person name="Liu Y."/>
            <person name="Malik S.B."/>
            <person name="Maier U.G."/>
            <person name="McRose D."/>
            <person name="Mock T."/>
            <person name="Neilson J.A."/>
            <person name="Onodera N.T."/>
            <person name="Poole A.M."/>
            <person name="Pritham E.J."/>
            <person name="Richards T.A."/>
            <person name="Rocap G."/>
            <person name="Roy S.W."/>
            <person name="Sarai C."/>
            <person name="Schaack S."/>
            <person name="Shirato S."/>
            <person name="Slamovits C.H."/>
            <person name="Spencer D.F."/>
            <person name="Suzuki S."/>
            <person name="Worden A.Z."/>
            <person name="Zauner S."/>
            <person name="Barry K."/>
            <person name="Bell C."/>
            <person name="Bharti A.K."/>
            <person name="Crow J.A."/>
            <person name="Grimwood J."/>
            <person name="Kramer R."/>
            <person name="Lindquist E."/>
            <person name="Lucas S."/>
            <person name="Salamov A."/>
            <person name="McFadden G.I."/>
            <person name="Lane C.E."/>
            <person name="Keeling P.J."/>
            <person name="Gray M.W."/>
            <person name="Grigoriev I.V."/>
            <person name="Archibald J.M."/>
        </authorList>
    </citation>
    <scope>NUCLEOTIDE SEQUENCE</scope>
    <source>
        <strain evidence="3 5">CCMP2712</strain>
    </source>
</reference>
<dbReference type="PaxDb" id="55529-EKX53452"/>
<dbReference type="KEGG" id="gtt:GUITHDRAFT_101153"/>
<dbReference type="GO" id="GO:0016274">
    <property type="term" value="F:protein-arginine N-methyltransferase activity"/>
    <property type="evidence" value="ECO:0007669"/>
    <property type="project" value="InterPro"/>
</dbReference>
<dbReference type="OrthoDB" id="412876at2759"/>
<reference evidence="5" key="2">
    <citation type="submission" date="2012-11" db="EMBL/GenBank/DDBJ databases">
        <authorList>
            <person name="Kuo A."/>
            <person name="Curtis B.A."/>
            <person name="Tanifuji G."/>
            <person name="Burki F."/>
            <person name="Gruber A."/>
            <person name="Irimia M."/>
            <person name="Maruyama S."/>
            <person name="Arias M.C."/>
            <person name="Ball S.G."/>
            <person name="Gile G.H."/>
            <person name="Hirakawa Y."/>
            <person name="Hopkins J.F."/>
            <person name="Rensing S.A."/>
            <person name="Schmutz J."/>
            <person name="Symeonidi A."/>
            <person name="Elias M."/>
            <person name="Eveleigh R.J."/>
            <person name="Herman E.K."/>
            <person name="Klute M.J."/>
            <person name="Nakayama T."/>
            <person name="Obornik M."/>
            <person name="Reyes-Prieto A."/>
            <person name="Armbrust E.V."/>
            <person name="Aves S.J."/>
            <person name="Beiko R.G."/>
            <person name="Coutinho P."/>
            <person name="Dacks J.B."/>
            <person name="Durnford D.G."/>
            <person name="Fast N.M."/>
            <person name="Green B.R."/>
            <person name="Grisdale C."/>
            <person name="Hempe F."/>
            <person name="Henrissat B."/>
            <person name="Hoppner M.P."/>
            <person name="Ishida K.-I."/>
            <person name="Kim E."/>
            <person name="Koreny L."/>
            <person name="Kroth P.G."/>
            <person name="Liu Y."/>
            <person name="Malik S.-B."/>
            <person name="Maier U.G."/>
            <person name="McRose D."/>
            <person name="Mock T."/>
            <person name="Neilson J.A."/>
            <person name="Onodera N.T."/>
            <person name="Poole A.M."/>
            <person name="Pritham E.J."/>
            <person name="Richards T.A."/>
            <person name="Rocap G."/>
            <person name="Roy S.W."/>
            <person name="Sarai C."/>
            <person name="Schaack S."/>
            <person name="Shirato S."/>
            <person name="Slamovits C.H."/>
            <person name="Spencer D.F."/>
            <person name="Suzuki S."/>
            <person name="Worden A.Z."/>
            <person name="Zauner S."/>
            <person name="Barry K."/>
            <person name="Bell C."/>
            <person name="Bharti A.K."/>
            <person name="Crow J.A."/>
            <person name="Grimwood J."/>
            <person name="Kramer R."/>
            <person name="Lindquist E."/>
            <person name="Lucas S."/>
            <person name="Salamov A."/>
            <person name="McFadden G.I."/>
            <person name="Lane C.E."/>
            <person name="Keeling P.J."/>
            <person name="Gray M.W."/>
            <person name="Grigoriev I.V."/>
            <person name="Archibald J.M."/>
        </authorList>
    </citation>
    <scope>NUCLEOTIDE SEQUENCE</scope>
    <source>
        <strain evidence="5">CCMP2712</strain>
    </source>
</reference>
<dbReference type="eggNOG" id="KOG1501">
    <property type="taxonomic scope" value="Eukaryota"/>
</dbReference>
<dbReference type="Pfam" id="PF06325">
    <property type="entry name" value="PrmA"/>
    <property type="match status" value="1"/>
</dbReference>
<dbReference type="GeneID" id="17309890"/>
<dbReference type="RefSeq" id="XP_005840432.1">
    <property type="nucleotide sequence ID" value="XM_005840375.1"/>
</dbReference>
<dbReference type="EMBL" id="JH992970">
    <property type="protein sequence ID" value="EKX53452.1"/>
    <property type="molecule type" value="Genomic_DNA"/>
</dbReference>
<gene>
    <name evidence="3" type="ORF">GUITHDRAFT_101153</name>
</gene>
<dbReference type="InterPro" id="IPR025799">
    <property type="entry name" value="Arg_MeTrfase"/>
</dbReference>
<evidence type="ECO:0000313" key="3">
    <source>
        <dbReference type="EMBL" id="EKX53452.1"/>
    </source>
</evidence>
<dbReference type="SUPFAM" id="SSF53335">
    <property type="entry name" value="S-adenosyl-L-methionine-dependent methyltransferases"/>
    <property type="match status" value="1"/>
</dbReference>
<dbReference type="InterPro" id="IPR029063">
    <property type="entry name" value="SAM-dependent_MTases_sf"/>
</dbReference>
<protein>
    <recommendedName>
        <fullName evidence="6">Methyltransferase domain-containing protein</fullName>
    </recommendedName>
</protein>
<keyword evidence="1 2" id="KW-0949">S-adenosyl-L-methionine</keyword>
<dbReference type="Gene3D" id="3.40.50.150">
    <property type="entry name" value="Vaccinia Virus protein VP39"/>
    <property type="match status" value="2"/>
</dbReference>
<evidence type="ECO:0000313" key="5">
    <source>
        <dbReference type="Proteomes" id="UP000011087"/>
    </source>
</evidence>
<dbReference type="AlphaFoldDB" id="L1JYK7"/>
<evidence type="ECO:0008006" key="6">
    <source>
        <dbReference type="Google" id="ProtNLM"/>
    </source>
</evidence>
<keyword evidence="5" id="KW-1185">Reference proteome</keyword>
<reference evidence="4" key="3">
    <citation type="submission" date="2016-03" db="UniProtKB">
        <authorList>
            <consortium name="EnsemblProtists"/>
        </authorList>
    </citation>
    <scope>IDENTIFICATION</scope>
</reference>
<sequence>MVVIGGYDDSMKRLGVQSWQVGEGFAPTYHFDMLQDRRRNEAYRRGIEQTVEEDDLVVDIGTGSGLLAMMAAGAGAQHVFAIEGDPKLEKAARLVIEDNRYEEKVTVIGKHSTEVKVGYGLDVPFGANVIVTEIFDSFMLGEGMVPTMHDAVKRGLLAEGGRVIPAGGRMHCVLIESDWIRRHETLRGQDLLGSVEEVKRASVEHAREAVRPLKVMEDGTVDAILIWWTLDMEGTGAVQLSTEPEGYGRGGFEDERDGYPPPEREHWRQAACVLPAAVEVVKGDLLQVVCGHKECYPRFMVRKSYDDATKDLEGEFLPFEAPSKDCVQYPFLRRCHILQLSCQERENSYISVVCDLINKSLDKGDPSQDTLKVLLLGDGPLLPIAAAKAITDLRQEESERRMRISVVSLQSSLDACELANMAVKGRNQEGAIKVVAVVEKGQTFDGSMTEAVCSAASRELQGGRFDVVLAEPSYHALAVGGAGGTWAVDEFLRFWQEITALRDNVGILCICCFTFPAALL</sequence>
<name>L1JYK7_GUITC</name>
<accession>L1JYK7</accession>
<keyword evidence="2" id="KW-0808">Transferase</keyword>
<dbReference type="PROSITE" id="PS51678">
    <property type="entry name" value="SAM_MT_PRMT"/>
    <property type="match status" value="1"/>
</dbReference>
<evidence type="ECO:0000313" key="4">
    <source>
        <dbReference type="EnsemblProtists" id="EKX53452"/>
    </source>
</evidence>
<dbReference type="PANTHER" id="PTHR11006:SF4">
    <property type="entry name" value="PROTEIN ARGININE N-METHYLTRANSFERASE 7"/>
    <property type="match status" value="1"/>
</dbReference>
<keyword evidence="2" id="KW-0489">Methyltransferase</keyword>
<dbReference type="GO" id="GO:0042054">
    <property type="term" value="F:histone methyltransferase activity"/>
    <property type="evidence" value="ECO:0007669"/>
    <property type="project" value="TreeGrafter"/>
</dbReference>
<proteinExistence type="predicted"/>
<dbReference type="Gene3D" id="2.70.160.11">
    <property type="entry name" value="Hnrnp arginine n-methyltransferase1"/>
    <property type="match status" value="1"/>
</dbReference>